<evidence type="ECO:0000259" key="1">
    <source>
        <dbReference type="Pfam" id="PF07566"/>
    </source>
</evidence>
<evidence type="ECO:0000313" key="3">
    <source>
        <dbReference type="Proteomes" id="UP000240572"/>
    </source>
</evidence>
<dbReference type="Proteomes" id="UP000240572">
    <property type="component" value="Unassembled WGS sequence"/>
</dbReference>
<organism evidence="2 3">
    <name type="scientific">Taibaiella chishuiensis</name>
    <dbReference type="NCBI Taxonomy" id="1434707"/>
    <lineage>
        <taxon>Bacteria</taxon>
        <taxon>Pseudomonadati</taxon>
        <taxon>Bacteroidota</taxon>
        <taxon>Chitinophagia</taxon>
        <taxon>Chitinophagales</taxon>
        <taxon>Chitinophagaceae</taxon>
        <taxon>Taibaiella</taxon>
    </lineage>
</organism>
<dbReference type="OrthoDB" id="850243at2"/>
<keyword evidence="3" id="KW-1185">Reference proteome</keyword>
<comment type="caution">
    <text evidence="2">The sequence shown here is derived from an EMBL/GenBank/DDBJ whole genome shotgun (WGS) entry which is preliminary data.</text>
</comment>
<accession>A0A2P8CV46</accession>
<dbReference type="AlphaFoldDB" id="A0A2P8CV46"/>
<dbReference type="Pfam" id="PF07566">
    <property type="entry name" value="DUF1543"/>
    <property type="match status" value="1"/>
</dbReference>
<sequence length="191" mass="21143">MEGYRLFMVIVGCKPPGRFTEQHDVFFGIAGSMQELVPDIVAFWPEAKGALHVDAWRAVTNVDGYPVSVVPAGGITAANRQQGNHLFFLNLGGYREGEFEELHYKMLNVAPEPSAAISAAKKTAFYKHCGFEGAVSHIDDKYGVDVDDIYPVKDIIDPFYKHRFALLIGDEPEAGLAPDPLHIGYFKLDKL</sequence>
<feature type="domain" description="DUF1543" evidence="1">
    <location>
        <begin position="19"/>
        <end position="68"/>
    </location>
</feature>
<protein>
    <submittedName>
        <fullName evidence="2">Uncharacterized protein DUF1543</fullName>
    </submittedName>
</protein>
<proteinExistence type="predicted"/>
<dbReference type="Gene3D" id="3.10.20.10">
    <property type="match status" value="2"/>
</dbReference>
<dbReference type="EMBL" id="PYGD01000014">
    <property type="protein sequence ID" value="PSK88828.1"/>
    <property type="molecule type" value="Genomic_DNA"/>
</dbReference>
<evidence type="ECO:0000313" key="2">
    <source>
        <dbReference type="EMBL" id="PSK88828.1"/>
    </source>
</evidence>
<gene>
    <name evidence="2" type="ORF">B0I18_11440</name>
</gene>
<reference evidence="2 3" key="1">
    <citation type="submission" date="2018-03" db="EMBL/GenBank/DDBJ databases">
        <title>Genomic Encyclopedia of Type Strains, Phase III (KMG-III): the genomes of soil and plant-associated and newly described type strains.</title>
        <authorList>
            <person name="Whitman W."/>
        </authorList>
    </citation>
    <scope>NUCLEOTIDE SEQUENCE [LARGE SCALE GENOMIC DNA]</scope>
    <source>
        <strain evidence="2 3">CGMCC 1.12700</strain>
    </source>
</reference>
<name>A0A2P8CV46_9BACT</name>
<dbReference type="InterPro" id="IPR011440">
    <property type="entry name" value="DUF1543"/>
</dbReference>